<evidence type="ECO:0000256" key="1">
    <source>
        <dbReference type="ARBA" id="ARBA00004127"/>
    </source>
</evidence>
<organism evidence="6 7">
    <name type="scientific">Methyloligella solikamskensis</name>
    <dbReference type="NCBI Taxonomy" id="1177756"/>
    <lineage>
        <taxon>Bacteria</taxon>
        <taxon>Pseudomonadati</taxon>
        <taxon>Pseudomonadota</taxon>
        <taxon>Alphaproteobacteria</taxon>
        <taxon>Hyphomicrobiales</taxon>
        <taxon>Hyphomicrobiaceae</taxon>
        <taxon>Methyloligella</taxon>
    </lineage>
</organism>
<comment type="caution">
    <text evidence="6">The sequence shown here is derived from an EMBL/GenBank/DDBJ whole genome shotgun (WGS) entry which is preliminary data.</text>
</comment>
<evidence type="ECO:0000256" key="2">
    <source>
        <dbReference type="ARBA" id="ARBA00022692"/>
    </source>
</evidence>
<evidence type="ECO:0000313" key="6">
    <source>
        <dbReference type="EMBL" id="MFD0985837.1"/>
    </source>
</evidence>
<dbReference type="Proteomes" id="UP001597102">
    <property type="component" value="Unassembled WGS sequence"/>
</dbReference>
<keyword evidence="3" id="KW-1133">Transmembrane helix</keyword>
<dbReference type="Pfam" id="PF06803">
    <property type="entry name" value="DUF1232"/>
    <property type="match status" value="1"/>
</dbReference>
<accession>A0ABW3J5Z3</accession>
<dbReference type="RefSeq" id="WP_379084863.1">
    <property type="nucleotide sequence ID" value="NZ_JBHTJO010000001.1"/>
</dbReference>
<keyword evidence="2" id="KW-0812">Transmembrane</keyword>
<dbReference type="InterPro" id="IPR010652">
    <property type="entry name" value="DUF1232"/>
</dbReference>
<dbReference type="PIRSF" id="PIRSF031804">
    <property type="entry name" value="UCP031804"/>
    <property type="match status" value="1"/>
</dbReference>
<protein>
    <submittedName>
        <fullName evidence="6">YkvA family protein</fullName>
    </submittedName>
</protein>
<comment type="subcellular location">
    <subcellularLocation>
        <location evidence="1">Endomembrane system</location>
        <topology evidence="1">Multi-pass membrane protein</topology>
    </subcellularLocation>
</comment>
<proteinExistence type="predicted"/>
<keyword evidence="7" id="KW-1185">Reference proteome</keyword>
<feature type="domain" description="DUF1232" evidence="5">
    <location>
        <begin position="69"/>
        <end position="103"/>
    </location>
</feature>
<name>A0ABW3J5Z3_9HYPH</name>
<evidence type="ECO:0000256" key="4">
    <source>
        <dbReference type="ARBA" id="ARBA00023136"/>
    </source>
</evidence>
<evidence type="ECO:0000313" key="7">
    <source>
        <dbReference type="Proteomes" id="UP001597102"/>
    </source>
</evidence>
<keyword evidence="4" id="KW-0472">Membrane</keyword>
<dbReference type="InterPro" id="IPR016983">
    <property type="entry name" value="UCP031804"/>
</dbReference>
<sequence>MTAFDDAESLRKEAMGQALTAERVAQREEKVRRDFWSKLKRVAGRVPFMEDLVAGYYCALDSQTPLRVRGMLLAVIAYFILPMDLMPDIVLGLGFADDAALLTGVLSLVSSHITPAHRAAAARALEREFPDSDTEDA</sequence>
<reference evidence="7" key="1">
    <citation type="journal article" date="2019" name="Int. J. Syst. Evol. Microbiol.">
        <title>The Global Catalogue of Microorganisms (GCM) 10K type strain sequencing project: providing services to taxonomists for standard genome sequencing and annotation.</title>
        <authorList>
            <consortium name="The Broad Institute Genomics Platform"/>
            <consortium name="The Broad Institute Genome Sequencing Center for Infectious Disease"/>
            <person name="Wu L."/>
            <person name="Ma J."/>
        </authorList>
    </citation>
    <scope>NUCLEOTIDE SEQUENCE [LARGE SCALE GENOMIC DNA]</scope>
    <source>
        <strain evidence="7">CCUG 61697</strain>
    </source>
</reference>
<evidence type="ECO:0000259" key="5">
    <source>
        <dbReference type="Pfam" id="PF06803"/>
    </source>
</evidence>
<evidence type="ECO:0000256" key="3">
    <source>
        <dbReference type="ARBA" id="ARBA00022989"/>
    </source>
</evidence>
<gene>
    <name evidence="6" type="ORF">ACFQ2F_01855</name>
</gene>
<dbReference type="EMBL" id="JBHTJO010000001">
    <property type="protein sequence ID" value="MFD0985837.1"/>
    <property type="molecule type" value="Genomic_DNA"/>
</dbReference>